<evidence type="ECO:0000256" key="1">
    <source>
        <dbReference type="ARBA" id="ARBA00022737"/>
    </source>
</evidence>
<keyword evidence="1" id="KW-0677">Repeat</keyword>
<dbReference type="EMBL" id="CAJOBF010000159">
    <property type="protein sequence ID" value="CAF3761503.1"/>
    <property type="molecule type" value="Genomic_DNA"/>
</dbReference>
<dbReference type="Gene3D" id="1.25.40.20">
    <property type="entry name" value="Ankyrin repeat-containing domain"/>
    <property type="match status" value="2"/>
</dbReference>
<keyword evidence="2" id="KW-0040">ANK repeat</keyword>
<dbReference type="AlphaFoldDB" id="A0A818Z8W3"/>
<evidence type="ECO:0000313" key="4">
    <source>
        <dbReference type="Proteomes" id="UP000663842"/>
    </source>
</evidence>
<dbReference type="PANTHER" id="PTHR24198">
    <property type="entry name" value="ANKYRIN REPEAT AND PROTEIN KINASE DOMAIN-CONTAINING PROTEIN"/>
    <property type="match status" value="1"/>
</dbReference>
<dbReference type="InterPro" id="IPR002110">
    <property type="entry name" value="Ankyrin_rpt"/>
</dbReference>
<sequence>MYAINTGKLQAMEVIINYSIKIDLAKEFIIKYDIPEDILDTVQTNYIYKIKNIEKQMTLIKMSGNYRGSKSGVEEFTDSIKPSISMFESIRTELSEQFKPELGGDLVVNDNINYEGLQQGESITINENQEGNVHEEDFAELKEEPIIPENSYSEALQKLVGDGDGYDLVTLHGDAIGNMEIIGDDQELRTEYILKLTKNEVMMEDINMKLVESIKALNLEDVLTCLNSGADYKKPDLSVVDKNGNTVLHKLLSQNISAYFDYVQDDKLHIMDTLIKLGAPVDVPNDKGEFSIHFAAVRGDFMVVQKLESIKPCFINSTTKAGETPLMLSIKTGKYLSPEFILSMLKIGVAVKVGDKSAYDIAKKIGKIDIIKALTPFVTEADEKEIETDVLIMNKLINYYNAEELSDLIEKSGLNVNIKDEEGLSLISSAIYAKKPELVKVLLQHGASLATGEYGTKHPLVALTMQEANELAEIVCHFANPAELSSELNRNDIFLSSPTYLALQQGKIGIVKIFLQHGSRSEVKKGW</sequence>
<proteinExistence type="predicted"/>
<evidence type="ECO:0000313" key="3">
    <source>
        <dbReference type="EMBL" id="CAF3761503.1"/>
    </source>
</evidence>
<reference evidence="3" key="1">
    <citation type="submission" date="2021-02" db="EMBL/GenBank/DDBJ databases">
        <authorList>
            <person name="Nowell W R."/>
        </authorList>
    </citation>
    <scope>NUCLEOTIDE SEQUENCE</scope>
</reference>
<organism evidence="3 4">
    <name type="scientific">Rotaria magnacalcarata</name>
    <dbReference type="NCBI Taxonomy" id="392030"/>
    <lineage>
        <taxon>Eukaryota</taxon>
        <taxon>Metazoa</taxon>
        <taxon>Spiralia</taxon>
        <taxon>Gnathifera</taxon>
        <taxon>Rotifera</taxon>
        <taxon>Eurotatoria</taxon>
        <taxon>Bdelloidea</taxon>
        <taxon>Philodinida</taxon>
        <taxon>Philodinidae</taxon>
        <taxon>Rotaria</taxon>
    </lineage>
</organism>
<comment type="caution">
    <text evidence="3">The sequence shown here is derived from an EMBL/GenBank/DDBJ whole genome shotgun (WGS) entry which is preliminary data.</text>
</comment>
<dbReference type="Proteomes" id="UP000663842">
    <property type="component" value="Unassembled WGS sequence"/>
</dbReference>
<dbReference type="InterPro" id="IPR036770">
    <property type="entry name" value="Ankyrin_rpt-contain_sf"/>
</dbReference>
<dbReference type="SMART" id="SM00248">
    <property type="entry name" value="ANK"/>
    <property type="match status" value="4"/>
</dbReference>
<dbReference type="SUPFAM" id="SSF48403">
    <property type="entry name" value="Ankyrin repeat"/>
    <property type="match status" value="1"/>
</dbReference>
<gene>
    <name evidence="3" type="ORF">UXM345_LOCUS2589</name>
</gene>
<protein>
    <submittedName>
        <fullName evidence="3">Uncharacterized protein</fullName>
    </submittedName>
</protein>
<accession>A0A818Z8W3</accession>
<evidence type="ECO:0000256" key="2">
    <source>
        <dbReference type="ARBA" id="ARBA00023043"/>
    </source>
</evidence>
<dbReference type="PANTHER" id="PTHR24198:SF165">
    <property type="entry name" value="ANKYRIN REPEAT-CONTAINING PROTEIN-RELATED"/>
    <property type="match status" value="1"/>
</dbReference>
<name>A0A818Z8W3_9BILA</name>